<protein>
    <submittedName>
        <fullName evidence="2">Uncharacterized protein</fullName>
    </submittedName>
</protein>
<evidence type="ECO:0000313" key="2">
    <source>
        <dbReference type="EMBL" id="KAJ7011789.1"/>
    </source>
</evidence>
<dbReference type="AlphaFoldDB" id="A0AAD6RML6"/>
<feature type="signal peptide" evidence="1">
    <location>
        <begin position="1"/>
        <end position="20"/>
    </location>
</feature>
<reference evidence="2 3" key="1">
    <citation type="journal article" date="2023" name="Mol. Ecol. Resour.">
        <title>Chromosome-level genome assembly of a triploid poplar Populus alba 'Berolinensis'.</title>
        <authorList>
            <person name="Chen S."/>
            <person name="Yu Y."/>
            <person name="Wang X."/>
            <person name="Wang S."/>
            <person name="Zhang T."/>
            <person name="Zhou Y."/>
            <person name="He R."/>
            <person name="Meng N."/>
            <person name="Wang Y."/>
            <person name="Liu W."/>
            <person name="Liu Z."/>
            <person name="Liu J."/>
            <person name="Guo Q."/>
            <person name="Huang H."/>
            <person name="Sederoff R.R."/>
            <person name="Wang G."/>
            <person name="Qu G."/>
            <person name="Chen S."/>
        </authorList>
    </citation>
    <scope>NUCLEOTIDE SEQUENCE [LARGE SCALE GENOMIC DNA]</scope>
    <source>
        <strain evidence="2">SC-2020</strain>
    </source>
</reference>
<gene>
    <name evidence="2" type="ORF">NC653_002017</name>
</gene>
<keyword evidence="1" id="KW-0732">Signal</keyword>
<dbReference type="Proteomes" id="UP001164929">
    <property type="component" value="Chromosome 1"/>
</dbReference>
<comment type="caution">
    <text evidence="2">The sequence shown here is derived from an EMBL/GenBank/DDBJ whole genome shotgun (WGS) entry which is preliminary data.</text>
</comment>
<sequence length="61" mass="7138">MEEMPKILVTLCLLLSFSFTRDKCHRLLFCWVNECCLKEETTNESTTFRTTISIMTRGTNT</sequence>
<name>A0AAD6RML6_9ROSI</name>
<accession>A0AAD6RML6</accession>
<proteinExistence type="predicted"/>
<organism evidence="2 3">
    <name type="scientific">Populus alba x Populus x berolinensis</name>
    <dbReference type="NCBI Taxonomy" id="444605"/>
    <lineage>
        <taxon>Eukaryota</taxon>
        <taxon>Viridiplantae</taxon>
        <taxon>Streptophyta</taxon>
        <taxon>Embryophyta</taxon>
        <taxon>Tracheophyta</taxon>
        <taxon>Spermatophyta</taxon>
        <taxon>Magnoliopsida</taxon>
        <taxon>eudicotyledons</taxon>
        <taxon>Gunneridae</taxon>
        <taxon>Pentapetalae</taxon>
        <taxon>rosids</taxon>
        <taxon>fabids</taxon>
        <taxon>Malpighiales</taxon>
        <taxon>Salicaceae</taxon>
        <taxon>Saliceae</taxon>
        <taxon>Populus</taxon>
    </lineage>
</organism>
<keyword evidence="3" id="KW-1185">Reference proteome</keyword>
<dbReference type="EMBL" id="JAQIZT010000001">
    <property type="protein sequence ID" value="KAJ7011789.1"/>
    <property type="molecule type" value="Genomic_DNA"/>
</dbReference>
<evidence type="ECO:0000313" key="3">
    <source>
        <dbReference type="Proteomes" id="UP001164929"/>
    </source>
</evidence>
<evidence type="ECO:0000256" key="1">
    <source>
        <dbReference type="SAM" id="SignalP"/>
    </source>
</evidence>
<feature type="chain" id="PRO_5041994598" evidence="1">
    <location>
        <begin position="21"/>
        <end position="61"/>
    </location>
</feature>